<accession>A0A1E5QBU6</accession>
<protein>
    <recommendedName>
        <fullName evidence="4">Flagellar FlaF family protein</fullName>
    </recommendedName>
</protein>
<sequence>MSTSSYSSIPAAGSPSHSEAWALIEAARRIAGALEKASSTDDLSLPAANRELRDAIRLNWRLWTIFQAELTLETNPIPMDMRRNMLTLCQFVDNHTILCMGELNPEKIKTLIDINRNIAQGLLEGLNNALEKSTEQTSKDPSKKVADPISGGTLNTNA</sequence>
<dbReference type="Pfam" id="PF07309">
    <property type="entry name" value="FlaF"/>
    <property type="match status" value="1"/>
</dbReference>
<proteinExistence type="predicted"/>
<dbReference type="Proteomes" id="UP000095347">
    <property type="component" value="Unassembled WGS sequence"/>
</dbReference>
<evidence type="ECO:0008006" key="4">
    <source>
        <dbReference type="Google" id="ProtNLM"/>
    </source>
</evidence>
<feature type="compositionally biased region" description="Basic and acidic residues" evidence="1">
    <location>
        <begin position="132"/>
        <end position="146"/>
    </location>
</feature>
<comment type="caution">
    <text evidence="2">The sequence shown here is derived from an EMBL/GenBank/DDBJ whole genome shotgun (WGS) entry which is preliminary data.</text>
</comment>
<dbReference type="STRING" id="28181.BEN30_02415"/>
<dbReference type="OrthoDB" id="8563081at2"/>
<dbReference type="AlphaFoldDB" id="A0A1E5QBU6"/>
<gene>
    <name evidence="2" type="ORF">BEN30_02415</name>
</gene>
<dbReference type="GO" id="GO:0044781">
    <property type="term" value="P:bacterial-type flagellum organization"/>
    <property type="evidence" value="ECO:0007669"/>
    <property type="project" value="InterPro"/>
</dbReference>
<feature type="region of interest" description="Disordered" evidence="1">
    <location>
        <begin position="132"/>
        <end position="158"/>
    </location>
</feature>
<reference evidence="3" key="1">
    <citation type="submission" date="2016-07" db="EMBL/GenBank/DDBJ databases">
        <authorList>
            <person name="Florea S."/>
            <person name="Webb J.S."/>
            <person name="Jaromczyk J."/>
            <person name="Schardl C.L."/>
        </authorList>
    </citation>
    <scope>NUCLEOTIDE SEQUENCE [LARGE SCALE GENOMIC DNA]</scope>
    <source>
        <strain evidence="3">MV-1</strain>
    </source>
</reference>
<dbReference type="EMBL" id="MCGG01000003">
    <property type="protein sequence ID" value="OEJ69553.1"/>
    <property type="molecule type" value="Genomic_DNA"/>
</dbReference>
<name>A0A1E5QBU6_9PROT</name>
<evidence type="ECO:0000256" key="1">
    <source>
        <dbReference type="SAM" id="MobiDB-lite"/>
    </source>
</evidence>
<keyword evidence="3" id="KW-1185">Reference proteome</keyword>
<evidence type="ECO:0000313" key="2">
    <source>
        <dbReference type="EMBL" id="OEJ69553.1"/>
    </source>
</evidence>
<evidence type="ECO:0000313" key="3">
    <source>
        <dbReference type="Proteomes" id="UP000095347"/>
    </source>
</evidence>
<dbReference type="InterPro" id="IPR010845">
    <property type="entry name" value="FlaF"/>
</dbReference>
<dbReference type="RefSeq" id="WP_069956437.1">
    <property type="nucleotide sequence ID" value="NZ_MCGG01000003.1"/>
</dbReference>
<organism evidence="2 3">
    <name type="scientific">Magnetovibrio blakemorei</name>
    <dbReference type="NCBI Taxonomy" id="28181"/>
    <lineage>
        <taxon>Bacteria</taxon>
        <taxon>Pseudomonadati</taxon>
        <taxon>Pseudomonadota</taxon>
        <taxon>Alphaproteobacteria</taxon>
        <taxon>Rhodospirillales</taxon>
        <taxon>Magnetovibrionaceae</taxon>
        <taxon>Magnetovibrio</taxon>
    </lineage>
</organism>